<dbReference type="Gene3D" id="3.30.457.10">
    <property type="entry name" value="Copper amine oxidase-like, N-terminal domain"/>
    <property type="match status" value="1"/>
</dbReference>
<gene>
    <name evidence="3" type="ORF">HH215_31530</name>
</gene>
<dbReference type="RefSeq" id="WP_169283508.1">
    <property type="nucleotide sequence ID" value="NZ_CP051680.1"/>
</dbReference>
<evidence type="ECO:0000313" key="3">
    <source>
        <dbReference type="EMBL" id="QJD87263.1"/>
    </source>
</evidence>
<dbReference type="InterPro" id="IPR036582">
    <property type="entry name" value="Mao_N_sf"/>
</dbReference>
<dbReference type="SUPFAM" id="SSF50956">
    <property type="entry name" value="Thermostable phytase (3-phytase)"/>
    <property type="match status" value="1"/>
</dbReference>
<dbReference type="PROSITE" id="PS51662">
    <property type="entry name" value="BP_PHYTASE"/>
    <property type="match status" value="1"/>
</dbReference>
<evidence type="ECO:0000256" key="1">
    <source>
        <dbReference type="SAM" id="SignalP"/>
    </source>
</evidence>
<dbReference type="GO" id="GO:0016158">
    <property type="term" value="F:inositol hexakisphosphate 3-phosphatase activity"/>
    <property type="evidence" value="ECO:0007669"/>
    <property type="project" value="InterPro"/>
</dbReference>
<feature type="domain" description="BPP" evidence="2">
    <location>
        <begin position="123"/>
        <end position="453"/>
    </location>
</feature>
<feature type="signal peptide" evidence="1">
    <location>
        <begin position="1"/>
        <end position="26"/>
    </location>
</feature>
<dbReference type="Pfam" id="PF02333">
    <property type="entry name" value="Phytase"/>
    <property type="match status" value="1"/>
</dbReference>
<feature type="chain" id="PRO_5030514425" evidence="1">
    <location>
        <begin position="27"/>
        <end position="471"/>
    </location>
</feature>
<keyword evidence="1" id="KW-0732">Signal</keyword>
<keyword evidence="4" id="KW-1185">Reference proteome</keyword>
<sequence length="471" mass="51742">MKMFRKVITIGFALTLLLQVSAFVSAAEEEEEIEYDPLREVYLDPLHAAVVYDGKTKSILFKLRNGTEGKVTIGSDKWTVGKVSGKFDAPVKSKDGVTYIPEADDFEKLVKVETANGNSLETSVQPPANYFTVKADAETDAVADGDDAADDPAIWVHPTDPNMSTLIATNKDGGVLVYNLNGKQLYSYDVGEVNNIDIRYGFPLNGKKVDIVATSNRSDNTIEVFVVDPVSGELIGVNGAVMHSKMAEVYGFTMYHSLVTDKFYGIIVGHEGEFEQWEFFDNGKGKINGKIVRSFRLGSITEGVVADDEYGYMYIGEENVAIWKFNAEPNGGLLPIGRVDSVDGIRLTNDVEGLTIYYGKDGGGYLLASSQGSDRYVIYDREEGNEYITSFGVVDGAVDGSSETDGIDVISFGLGDNYPNGIFLTQDDRNITNGEKFNQNFKIVSWDKIAKGSPTPLLIENQDPRKLKLRR</sequence>
<dbReference type="Gene3D" id="2.120.10.30">
    <property type="entry name" value="TolB, C-terminal domain"/>
    <property type="match status" value="1"/>
</dbReference>
<evidence type="ECO:0000259" key="2">
    <source>
        <dbReference type="PROSITE" id="PS51662"/>
    </source>
</evidence>
<evidence type="ECO:0000313" key="4">
    <source>
        <dbReference type="Proteomes" id="UP000502248"/>
    </source>
</evidence>
<dbReference type="InterPro" id="IPR011042">
    <property type="entry name" value="6-blade_b-propeller_TolB-like"/>
</dbReference>
<dbReference type="KEGG" id="cheb:HH215_31530"/>
<reference evidence="3 4" key="1">
    <citation type="submission" date="2020-04" db="EMBL/GenBank/DDBJ databases">
        <title>Genome sequencing of novel species.</title>
        <authorList>
            <person name="Heo J."/>
            <person name="Kim S.-J."/>
            <person name="Kim J.-S."/>
            <person name="Hong S.-B."/>
            <person name="Kwon S.-W."/>
        </authorList>
    </citation>
    <scope>NUCLEOTIDE SEQUENCE [LARGE SCALE GENOMIC DNA]</scope>
    <source>
        <strain evidence="3 4">MFER-1</strain>
    </source>
</reference>
<proteinExistence type="predicted"/>
<name>A0A7Z2ZPD6_9BACL</name>
<dbReference type="Proteomes" id="UP000502248">
    <property type="component" value="Chromosome"/>
</dbReference>
<dbReference type="InterPro" id="IPR003431">
    <property type="entry name" value="B-propeller_Phytase"/>
</dbReference>
<dbReference type="EMBL" id="CP051680">
    <property type="protein sequence ID" value="QJD87263.1"/>
    <property type="molecule type" value="Genomic_DNA"/>
</dbReference>
<dbReference type="AlphaFoldDB" id="A0A7Z2ZPD6"/>
<organism evidence="3 4">
    <name type="scientific">Cohnella herbarum</name>
    <dbReference type="NCBI Taxonomy" id="2728023"/>
    <lineage>
        <taxon>Bacteria</taxon>
        <taxon>Bacillati</taxon>
        <taxon>Bacillota</taxon>
        <taxon>Bacilli</taxon>
        <taxon>Bacillales</taxon>
        <taxon>Paenibacillaceae</taxon>
        <taxon>Cohnella</taxon>
    </lineage>
</organism>
<accession>A0A7Z2ZPD6</accession>
<protein>
    <submittedName>
        <fullName evidence="3">Phytase</fullName>
    </submittedName>
</protein>